<dbReference type="GO" id="GO:0007156">
    <property type="term" value="P:homophilic cell adhesion via plasma membrane adhesion molecules"/>
    <property type="evidence" value="ECO:0007669"/>
    <property type="project" value="InterPro"/>
</dbReference>
<feature type="compositionally biased region" description="Acidic residues" evidence="3">
    <location>
        <begin position="1699"/>
        <end position="1713"/>
    </location>
</feature>
<evidence type="ECO:0000256" key="1">
    <source>
        <dbReference type="ARBA" id="ARBA00005710"/>
    </source>
</evidence>
<dbReference type="InterPro" id="IPR000498">
    <property type="entry name" value="OmpA-like_TM_dom"/>
</dbReference>
<protein>
    <submittedName>
        <fullName evidence="6">Ig-like domain-containing protein</fullName>
    </submittedName>
</protein>
<feature type="compositionally biased region" description="Basic and acidic residues" evidence="3">
    <location>
        <begin position="1685"/>
        <end position="1698"/>
    </location>
</feature>
<dbReference type="EMBL" id="CP133548">
    <property type="protein sequence ID" value="WMS87295.1"/>
    <property type="molecule type" value="Genomic_DNA"/>
</dbReference>
<dbReference type="KEGG" id="plei:Q9312_18990"/>
<dbReference type="Pfam" id="PF01389">
    <property type="entry name" value="OmpA_membrane"/>
    <property type="match status" value="1"/>
</dbReference>
<reference evidence="6 7" key="1">
    <citation type="submission" date="2023-08" db="EMBL/GenBank/DDBJ databases">
        <title>Pleionea litopenaei sp. nov., isolated from stomach of juvenile Litopenaeus vannamei.</title>
        <authorList>
            <person name="Rho A.M."/>
            <person name="Hwang C.Y."/>
        </authorList>
    </citation>
    <scope>NUCLEOTIDE SEQUENCE [LARGE SCALE GENOMIC DNA]</scope>
    <source>
        <strain evidence="6 7">HL-JVS1</strain>
    </source>
</reference>
<gene>
    <name evidence="6" type="ORF">Q9312_18990</name>
</gene>
<accession>A0AA51X7N6</accession>
<dbReference type="Gene3D" id="4.10.1080.10">
    <property type="entry name" value="TSP type-3 repeat"/>
    <property type="match status" value="2"/>
</dbReference>
<evidence type="ECO:0000256" key="2">
    <source>
        <dbReference type="ARBA" id="ARBA00023114"/>
    </source>
</evidence>
<keyword evidence="2" id="KW-0812">Transmembrane</keyword>
<evidence type="ECO:0000313" key="6">
    <source>
        <dbReference type="EMBL" id="WMS87295.1"/>
    </source>
</evidence>
<dbReference type="PROSITE" id="PS50268">
    <property type="entry name" value="CADHERIN_2"/>
    <property type="match status" value="2"/>
</dbReference>
<evidence type="ECO:0000256" key="3">
    <source>
        <dbReference type="SAM" id="MobiDB-lite"/>
    </source>
</evidence>
<feature type="region of interest" description="Disordered" evidence="3">
    <location>
        <begin position="2073"/>
        <end position="2092"/>
    </location>
</feature>
<feature type="domain" description="Cadherin" evidence="5">
    <location>
        <begin position="1229"/>
        <end position="1330"/>
    </location>
</feature>
<dbReference type="InterPro" id="IPR044048">
    <property type="entry name" value="Big_12"/>
</dbReference>
<dbReference type="InterPro" id="IPR011250">
    <property type="entry name" value="OMP/PagP_B-barrel"/>
</dbReference>
<feature type="compositionally biased region" description="Acidic residues" evidence="3">
    <location>
        <begin position="1949"/>
        <end position="1970"/>
    </location>
</feature>
<sequence>MDFHSAGKQSRRFLKSLILLSSAGISGALWAVPPSFSTSFNSSTIGPGNESTLTYTITNGDSFAITDLAFSNTLPAGVTISANPNASSTCLNGSFSAPANGTTISIADYAVEPNSSCNVTVAVTASAAGSYSNVTDDLTSSEGNSGTASATLTVDTGRPNIELSITPSSMSRGDIAQVQVVFDNSLNGSLEYNFQSTISLPGGLAVADFPDVQTTCTNTSVTANSGSDVATITPTGTMTLGAGASCTSTFNAVATGVGSYLATSSLTYLDSNTFTNTVAGFSSASVDIATSAALISFLNNPVAPGSSTDLEITLANTDRSNSVTNAAFTIDLDAALSGLVATGLPLSDICGSGSSVSGTSVLSFTGGAISAGSTCTFTVPVTVPGGAAVGTYTGTSSDITWDIGGSGEVKSGANFSLSITQAPTLAINFVDSDAVGGGSTNVEFTITNTDSANAATAITFRASISDLVSGSSFSSLPASGYCGAGSTASQAVITDELYLLVSNAQLAAGASCTFTVGINIPQGAPAGVSTLQSSDFSATVNGSTLTGETASDSINIVGGPSLKLALSELSINPGDTTTATFTLAHSASASANATSMAFTLDLDAAISGLTAVGLPSVDVCGTGSQISGTSTLTFTGGSLAPNETCSFDVTLQTPGSVSSNIYTLTTSSLDAQVSGLSTSSIAGSASLQVSNLEAAMAFTNLPVAPGGTANLEVTLTNASATEALSAVVFTSSISSTLSGMTVTGLPANDICGAGSQATGTTTLIVNNGSLAAGGSCTFTLSLSVPGGASDGTYPLVTSNIGFTENAVNININKISTTLIVETDVAPNVTLTSSASPSTSVSPIPVSMVFNEDVTGFDVSDLTGSVTNGSLSNFQAISASEYSVDITPAAAGDVTLQVPASSAIDSGTNGNNVSDVLTITYDPVAFILPTAVIGAPDQSLTNTGPVNFAVTYSNADQVSLDDVEVVLVTTGTATGDVSVANGNTTTPTVTLSNITGEGSIAISLTSGTARNSFGNADAVGTSAAFNVDNTAPDVSISSAAPDPTNAAFDVTFTFTEAVNDFVNTDVTASNASVSTLSGGPVVYTATITPDTDGTVTLDVLNSVASDSAGNGNTAATQYSVLYDATAPSGYDINIDQSFINAANDTAMSFSYTGAEVGADYNYSVSDGSSQVSGVGTIASASDSVTGIDVSGLAEGTLTLTFVLTDPVGNMGVAITDTVIKQYNDAPVITEGATITVNMSEDSTPTAFNLTLNATDPENESLTWSVISSAINGVADATGTGNSQVVSYTPLANYNGSDSFVVEVTDNNALEPLTDSITVTVQITAVNDAPTFTSSAPVVVAEDALYTYSITTNDIDAGDTLAITASVIPSWLSLVDNGNGTATLAGSPTNDDVGVHSVTLLVTDSSGASDNSATQSFSVAVSNTNDAPTFTSTPVTVATEDQAYSYAVTAADIDVGDSIAITATVLPSWLTLVDNGNGAAVLSGTPLNEHVGNHSVTLVVTDDSGDVNDTAAQSFVVAVANTNDSPSGLPVITGTLLRNETLTADTSGISDDDGLGTFSYQWLRNSNPIAGASSATYTPGVDDVWQILSVTVSYTDLGGNPESLTSAPTGAISDLDSDGDGIYDLEEGTGDSDGDGTPDYLDPDSDNDGIPDSEEGTGDSDGDGTPDYLDTSLDEDSDGIPDIIESESNRDTDGDGLRDFEDPDSDNDGLTDLEESGVSGIDTDGDGIDDYYDVDQTGGVDANGDGIDDAVMPLDSDNDGIPDYIDRDSDNDGIPDALENEFAFRTVSLSKAMSYQRMMAIDTDGDGILNHVDPDSDNDGLSDAIEAQIVMVDTDGDQIIDQFDVDVTGGVDANQDGVDDNATLVNSDNDNTPDLLDLDSDNDGRFDIVEAGLIDSDFDALIDNPTDAVVIAPDTDNDGTPDYLDLDSNDDSTWDIESTGAATLDLNGDGQIDDASSDPDNDGIVDPLDDEPNQFGTQPDRDGDGVPGRIDRDDDNDGISDVAEGLLDSDGDGLIDALDSDSDNDGLNDAFETDRPRLSGIDIDRDGIDDAVDVDFVGGNDSDNDGVADQFRLADTDGDGTPDYLDTDSDNDGISDQEEQLTVILGGTDVDNDGLDDVVDATQTAGDDANGDGQVDRSIDSSDLDGDGLLAFRDSDTDGDGIADGDENGDFNNDGINDRLQTDPGVSVDSGSGSVGWMMLGLLALFPLRKRKKGKTDLKLPFARIWLGSFVSFIALSVPSLVSADDQCLREQSSCWYLGWGIGRAQHDIKDGQSAWKVSDNDGQYGTVFVGVDFSSHLYWELAYEQLGRVQLRNQNPAINVPGSVRFDSLSTSLGVWLRPHSADWNLGLSAGISVRDEKPQNVQFNSGDDSMVMYGVAVKWSVTETTDIKTKFTYYDNDTNVFGVYLIQRFD</sequence>
<dbReference type="Proteomes" id="UP001239782">
    <property type="component" value="Chromosome"/>
</dbReference>
<evidence type="ECO:0000256" key="4">
    <source>
        <dbReference type="SAM" id="SignalP"/>
    </source>
</evidence>
<dbReference type="SUPFAM" id="SSF49313">
    <property type="entry name" value="Cadherin-like"/>
    <property type="match status" value="2"/>
</dbReference>
<dbReference type="InterPro" id="IPR057693">
    <property type="entry name" value="DUF7933"/>
</dbReference>
<dbReference type="Pfam" id="PF19078">
    <property type="entry name" value="Big_12"/>
    <property type="match status" value="2"/>
</dbReference>
<feature type="region of interest" description="Disordered" evidence="3">
    <location>
        <begin position="1941"/>
        <end position="1999"/>
    </location>
</feature>
<dbReference type="RefSeq" id="WP_309202436.1">
    <property type="nucleotide sequence ID" value="NZ_CP133548.1"/>
</dbReference>
<dbReference type="PANTHER" id="PTHR10199">
    <property type="entry name" value="THROMBOSPONDIN"/>
    <property type="match status" value="1"/>
</dbReference>
<dbReference type="Gene3D" id="2.60.40.10">
    <property type="entry name" value="Immunoglobulins"/>
    <property type="match status" value="2"/>
</dbReference>
<keyword evidence="7" id="KW-1185">Reference proteome</keyword>
<keyword evidence="2" id="KW-0813">Transport</keyword>
<dbReference type="Gene3D" id="2.40.160.20">
    <property type="match status" value="1"/>
</dbReference>
<dbReference type="Pfam" id="PF05345">
    <property type="entry name" value="He_PIG"/>
    <property type="match status" value="2"/>
</dbReference>
<feature type="domain" description="Cadherin" evidence="5">
    <location>
        <begin position="1344"/>
        <end position="1428"/>
    </location>
</feature>
<feature type="signal peptide" evidence="4">
    <location>
        <begin position="1"/>
        <end position="31"/>
    </location>
</feature>
<dbReference type="GO" id="GO:0046930">
    <property type="term" value="C:pore complex"/>
    <property type="evidence" value="ECO:0007669"/>
    <property type="project" value="UniProtKB-KW"/>
</dbReference>
<dbReference type="InterPro" id="IPR028974">
    <property type="entry name" value="TSP_type-3_rpt"/>
</dbReference>
<dbReference type="SUPFAM" id="SSF103647">
    <property type="entry name" value="TSP type-3 repeat"/>
    <property type="match status" value="3"/>
</dbReference>
<feature type="region of interest" description="Disordered" evidence="3">
    <location>
        <begin position="1598"/>
        <end position="1728"/>
    </location>
</feature>
<feature type="compositionally biased region" description="Basic and acidic residues" evidence="3">
    <location>
        <begin position="1977"/>
        <end position="1990"/>
    </location>
</feature>
<feature type="compositionally biased region" description="Acidic residues" evidence="3">
    <location>
        <begin position="1613"/>
        <end position="1662"/>
    </location>
</feature>
<feature type="chain" id="PRO_5041242102" evidence="4">
    <location>
        <begin position="32"/>
        <end position="2410"/>
    </location>
</feature>
<feature type="compositionally biased region" description="Acidic residues" evidence="3">
    <location>
        <begin position="2155"/>
        <end position="2167"/>
    </location>
</feature>
<keyword evidence="2" id="KW-0406">Ion transport</keyword>
<dbReference type="SMART" id="SM00736">
    <property type="entry name" value="CADG"/>
    <property type="match status" value="2"/>
</dbReference>
<evidence type="ECO:0000259" key="5">
    <source>
        <dbReference type="PROSITE" id="PS50268"/>
    </source>
</evidence>
<dbReference type="Gene3D" id="2.60.40.2700">
    <property type="match status" value="1"/>
</dbReference>
<dbReference type="Pfam" id="PF25564">
    <property type="entry name" value="DUF7933"/>
    <property type="match status" value="2"/>
</dbReference>
<keyword evidence="2" id="KW-0626">Porin</keyword>
<proteinExistence type="inferred from homology"/>
<dbReference type="GO" id="GO:0009279">
    <property type="term" value="C:cell outer membrane"/>
    <property type="evidence" value="ECO:0007669"/>
    <property type="project" value="InterPro"/>
</dbReference>
<organism evidence="6 7">
    <name type="scientific">Pleionea litopenaei</name>
    <dbReference type="NCBI Taxonomy" id="3070815"/>
    <lineage>
        <taxon>Bacteria</taxon>
        <taxon>Pseudomonadati</taxon>
        <taxon>Pseudomonadota</taxon>
        <taxon>Gammaproteobacteria</taxon>
        <taxon>Oceanospirillales</taxon>
        <taxon>Pleioneaceae</taxon>
        <taxon>Pleionea</taxon>
    </lineage>
</organism>
<feature type="compositionally biased region" description="Acidic residues" evidence="3">
    <location>
        <begin position="2108"/>
        <end position="2117"/>
    </location>
</feature>
<dbReference type="GO" id="GO:0005509">
    <property type="term" value="F:calcium ion binding"/>
    <property type="evidence" value="ECO:0007669"/>
    <property type="project" value="InterPro"/>
</dbReference>
<dbReference type="InterPro" id="IPR013783">
    <property type="entry name" value="Ig-like_fold"/>
</dbReference>
<dbReference type="InterPro" id="IPR006644">
    <property type="entry name" value="Cadg"/>
</dbReference>
<dbReference type="GO" id="GO:0015288">
    <property type="term" value="F:porin activity"/>
    <property type="evidence" value="ECO:0007669"/>
    <property type="project" value="UniProtKB-KW"/>
</dbReference>
<dbReference type="Pfam" id="PF17963">
    <property type="entry name" value="Big_9"/>
    <property type="match status" value="1"/>
</dbReference>
<dbReference type="InterPro" id="IPR015919">
    <property type="entry name" value="Cadherin-like_sf"/>
</dbReference>
<evidence type="ECO:0000313" key="7">
    <source>
        <dbReference type="Proteomes" id="UP001239782"/>
    </source>
</evidence>
<feature type="compositionally biased region" description="Acidic residues" evidence="3">
    <location>
        <begin position="2074"/>
        <end position="2092"/>
    </location>
</feature>
<dbReference type="InterPro" id="IPR002126">
    <property type="entry name" value="Cadherin-like_dom"/>
</dbReference>
<dbReference type="SUPFAM" id="SSF56925">
    <property type="entry name" value="OMPA-like"/>
    <property type="match status" value="1"/>
</dbReference>
<feature type="region of interest" description="Disordered" evidence="3">
    <location>
        <begin position="2105"/>
        <end position="2185"/>
    </location>
</feature>
<name>A0AA51X7N6_9GAMM</name>
<dbReference type="PANTHER" id="PTHR10199:SF119">
    <property type="entry name" value="RE20510P"/>
    <property type="match status" value="1"/>
</dbReference>
<comment type="similarity">
    <text evidence="1">Belongs to the outer membrane OOP (TC 1.B.6) superfamily. OmpA family.</text>
</comment>
<keyword evidence="4" id="KW-0732">Signal</keyword>